<dbReference type="GO" id="GO:0009279">
    <property type="term" value="C:cell outer membrane"/>
    <property type="evidence" value="ECO:0007669"/>
    <property type="project" value="UniProtKB-SubCell"/>
</dbReference>
<dbReference type="SUPFAM" id="SSF49464">
    <property type="entry name" value="Carboxypeptidase regulatory domain-like"/>
    <property type="match status" value="1"/>
</dbReference>
<dbReference type="InterPro" id="IPR011662">
    <property type="entry name" value="Secretin/TonB_short_N"/>
</dbReference>
<comment type="subcellular location">
    <subcellularLocation>
        <location evidence="1 7">Cell outer membrane</location>
        <topology evidence="1 7">Multi-pass membrane protein</topology>
    </subcellularLocation>
</comment>
<dbReference type="KEGG" id="buy:D8S85_08695"/>
<dbReference type="InterPro" id="IPR023997">
    <property type="entry name" value="TonB-dep_OMP_SusC/RagA_CS"/>
</dbReference>
<dbReference type="InterPro" id="IPR023996">
    <property type="entry name" value="TonB-dep_OMP_SusC/RagA"/>
</dbReference>
<keyword evidence="4 7" id="KW-0812">Transmembrane</keyword>
<name>A0A3Q9IMX0_9BACT</name>
<dbReference type="AlphaFoldDB" id="A0A3Q9IMX0"/>
<dbReference type="Proteomes" id="UP000270673">
    <property type="component" value="Chromosome"/>
</dbReference>
<evidence type="ECO:0000256" key="7">
    <source>
        <dbReference type="PROSITE-ProRule" id="PRU01360"/>
    </source>
</evidence>
<evidence type="ECO:0000256" key="5">
    <source>
        <dbReference type="ARBA" id="ARBA00023136"/>
    </source>
</evidence>
<reference evidence="9 10" key="1">
    <citation type="submission" date="2018-10" db="EMBL/GenBank/DDBJ databases">
        <title>Butyricimonas faecalis sp. nov., isolated from human faeces and emended description of the genus Butyricimonas.</title>
        <authorList>
            <person name="Le Roy T."/>
            <person name="Van der Smissen P."/>
            <person name="Paquot A."/>
            <person name="Delzenne N."/>
            <person name="Muccioli G."/>
            <person name="Collet J.-F."/>
            <person name="Cani P.D."/>
        </authorList>
    </citation>
    <scope>NUCLEOTIDE SEQUENCE [LARGE SCALE GENOMIC DNA]</scope>
    <source>
        <strain evidence="9 10">H184</strain>
    </source>
</reference>
<keyword evidence="3 7" id="KW-1134">Transmembrane beta strand</keyword>
<dbReference type="Gene3D" id="2.60.40.1120">
    <property type="entry name" value="Carboxypeptidase-like, regulatory domain"/>
    <property type="match status" value="1"/>
</dbReference>
<dbReference type="Gene3D" id="2.40.170.20">
    <property type="entry name" value="TonB-dependent receptor, beta-barrel domain"/>
    <property type="match status" value="1"/>
</dbReference>
<dbReference type="OrthoDB" id="9768177at2"/>
<evidence type="ECO:0000256" key="3">
    <source>
        <dbReference type="ARBA" id="ARBA00022452"/>
    </source>
</evidence>
<evidence type="ECO:0000256" key="1">
    <source>
        <dbReference type="ARBA" id="ARBA00004571"/>
    </source>
</evidence>
<dbReference type="InterPro" id="IPR039426">
    <property type="entry name" value="TonB-dep_rcpt-like"/>
</dbReference>
<dbReference type="SUPFAM" id="SSF56935">
    <property type="entry name" value="Porins"/>
    <property type="match status" value="1"/>
</dbReference>
<comment type="similarity">
    <text evidence="7">Belongs to the TonB-dependent receptor family.</text>
</comment>
<dbReference type="PROSITE" id="PS52016">
    <property type="entry name" value="TONB_DEPENDENT_REC_3"/>
    <property type="match status" value="1"/>
</dbReference>
<evidence type="ECO:0000313" key="9">
    <source>
        <dbReference type="EMBL" id="AZS29615.1"/>
    </source>
</evidence>
<proteinExistence type="inferred from homology"/>
<feature type="domain" description="Secretin/TonB short N-terminal" evidence="8">
    <location>
        <begin position="62"/>
        <end position="114"/>
    </location>
</feature>
<accession>A0A3Q9IMX0</accession>
<sequence length="1199" mass="133467">MKKCLITGGNHVKKIPLLGLLCLWILYLSCPVYAQSEEANVNIDVKDAAVKEVLEVLKKHNYRLVYSTAVIEACKKKVTLKMKGATPSQVLDEAFKGTNLVYKITGNLITIKEVKKDETLVAKGVVKDEKGEPMPGVSVIIKGTVTGTSTDTKGNFQIRVPENSILLFSFLGMESESLLCDSEDPVTIVMKERVNEMDEVLITGYQIFKKRELTSSIVSLGAEDIIEPVGSSLDQMLQGKVPGMSVMQMTSTVGAAPKIRIRGSSTIIGNREPLWVLDGIVLSDPVKLDPTELNSMDRVNLIGNAISGLNPEDIERIDVLKDASATALYGSKAANGVIVITTKRGKVGAPSIRFSTSMSFMERPSYNKQFRMNSKERIEVSEEIQNRGLQFDGFSPSDVGYEGALYRLWDGQITMNEFYREVKKMKEENTDWYDLLFRNSFSQSYTLSASGGTDRADYYFSVGYSNQQGSQLQEQGERFSFMTNLGFKFSERLRATVNMAASINRTDRPTVDLNEYAYTTSRAIPAYNEDGSYYFYGKEPATNLGGAVVLNYNVFNELAHSGSTQTVRSINTHVDVSYAAAPWLNLDLTLSYNTSSTLAETSYGERSFKVSTYRNTPYGFDRSSLSDSQLKNLREYTCLIPYGGILNTSNDGNDAYMIRASFNANKMFNEVHSFSLTAGFEATSSKYKGYAREDWGYLPERGKKFVTLENLSDWPAAILAMQGLKTSVSDNTSNFISYYASFSYGFRGKYFLSANVRGDGSNKLGETARFLPIWSFSGRWNITDENFMLPLENVLSNLDVRGSYGIQAQVTDAHNPNLIISLGSLHANSEQYAATVSSLPNLDLKWEKTNSFNLGVDFDLFKGVLYGSFDYYHRKSKDQLMTVEIESTNGGKVVMINGGNLINKGWELSLAFSPIKTKDIALDLSFNTGKNYNSVSNIVNRTETYSDYLSGSIVKNGYALNSFYSYQFDGLDSSGRPKFKGLKDYDEEGNVIISNKEEALASALKYSGKREADFSGGFSLSFRYKRMMLSSRFSLSLGNKIRLNDLYDGDSFKLPYPAQNMSSEFVDRWQKPGDEEHTNIPALSDEFLTIAGMNPDNKGNVMNASSTVAYSYWQMYNDSDLRVVSGNFLRCTGLSFSYSLSDHIVRKLFMKSASLSLGVTNPFVIKSKKLKGRDPEQVTLGSGTIPPQQSYSLMLNLTF</sequence>
<dbReference type="SMART" id="SM00965">
    <property type="entry name" value="STN"/>
    <property type="match status" value="1"/>
</dbReference>
<evidence type="ECO:0000256" key="2">
    <source>
        <dbReference type="ARBA" id="ARBA00022448"/>
    </source>
</evidence>
<dbReference type="EMBL" id="CP032819">
    <property type="protein sequence ID" value="AZS29615.1"/>
    <property type="molecule type" value="Genomic_DNA"/>
</dbReference>
<keyword evidence="2 7" id="KW-0813">Transport</keyword>
<dbReference type="RefSeq" id="WP_106480354.1">
    <property type="nucleotide sequence ID" value="NZ_CP032819.1"/>
</dbReference>
<protein>
    <submittedName>
        <fullName evidence="9">SusC/RagA family TonB-linked outer membrane protein</fullName>
    </submittedName>
</protein>
<dbReference type="InterPro" id="IPR008969">
    <property type="entry name" value="CarboxyPept-like_regulatory"/>
</dbReference>
<dbReference type="InterPro" id="IPR012910">
    <property type="entry name" value="Plug_dom"/>
</dbReference>
<gene>
    <name evidence="9" type="ORF">D8S85_08695</name>
</gene>
<dbReference type="NCBIfam" id="TIGR04057">
    <property type="entry name" value="SusC_RagA_signa"/>
    <property type="match status" value="1"/>
</dbReference>
<dbReference type="Pfam" id="PF07660">
    <property type="entry name" value="STN"/>
    <property type="match status" value="1"/>
</dbReference>
<dbReference type="InterPro" id="IPR036942">
    <property type="entry name" value="Beta-barrel_TonB_sf"/>
</dbReference>
<organism evidence="9 10">
    <name type="scientific">Butyricimonas faecalis</name>
    <dbReference type="NCBI Taxonomy" id="2093856"/>
    <lineage>
        <taxon>Bacteria</taxon>
        <taxon>Pseudomonadati</taxon>
        <taxon>Bacteroidota</taxon>
        <taxon>Bacteroidia</taxon>
        <taxon>Bacteroidales</taxon>
        <taxon>Odoribacteraceae</taxon>
        <taxon>Butyricimonas</taxon>
    </lineage>
</organism>
<dbReference type="NCBIfam" id="TIGR04056">
    <property type="entry name" value="OMP_RagA_SusC"/>
    <property type="match status" value="1"/>
</dbReference>
<keyword evidence="10" id="KW-1185">Reference proteome</keyword>
<dbReference type="Gene3D" id="2.170.130.10">
    <property type="entry name" value="TonB-dependent receptor, plug domain"/>
    <property type="match status" value="1"/>
</dbReference>
<keyword evidence="5 7" id="KW-0472">Membrane</keyword>
<evidence type="ECO:0000259" key="8">
    <source>
        <dbReference type="SMART" id="SM00965"/>
    </source>
</evidence>
<evidence type="ECO:0000313" key="10">
    <source>
        <dbReference type="Proteomes" id="UP000270673"/>
    </source>
</evidence>
<keyword evidence="6 7" id="KW-0998">Cell outer membrane</keyword>
<dbReference type="Pfam" id="PF07715">
    <property type="entry name" value="Plug"/>
    <property type="match status" value="1"/>
</dbReference>
<evidence type="ECO:0000256" key="4">
    <source>
        <dbReference type="ARBA" id="ARBA00022692"/>
    </source>
</evidence>
<evidence type="ECO:0000256" key="6">
    <source>
        <dbReference type="ARBA" id="ARBA00023237"/>
    </source>
</evidence>
<dbReference type="Pfam" id="PF13715">
    <property type="entry name" value="CarbopepD_reg_2"/>
    <property type="match status" value="1"/>
</dbReference>
<dbReference type="InterPro" id="IPR037066">
    <property type="entry name" value="Plug_dom_sf"/>
</dbReference>